<organism evidence="2 3">
    <name type="scientific">Kineococcus aurantiacus</name>
    <dbReference type="NCBI Taxonomy" id="37633"/>
    <lineage>
        <taxon>Bacteria</taxon>
        <taxon>Bacillati</taxon>
        <taxon>Actinomycetota</taxon>
        <taxon>Actinomycetes</taxon>
        <taxon>Kineosporiales</taxon>
        <taxon>Kineosporiaceae</taxon>
        <taxon>Kineococcus</taxon>
    </lineage>
</organism>
<comment type="caution">
    <text evidence="2">The sequence shown here is derived from an EMBL/GenBank/DDBJ whole genome shotgun (WGS) entry which is preliminary data.</text>
</comment>
<feature type="transmembrane region" description="Helical" evidence="1">
    <location>
        <begin position="106"/>
        <end position="128"/>
    </location>
</feature>
<protein>
    <submittedName>
        <fullName evidence="2">Uncharacterized membrane protein YoaK (UPF0700 family)</fullName>
    </submittedName>
</protein>
<keyword evidence="1" id="KW-0472">Membrane</keyword>
<feature type="transmembrane region" description="Helical" evidence="1">
    <location>
        <begin position="220"/>
        <end position="238"/>
    </location>
</feature>
<dbReference type="RefSeq" id="WP_179751579.1">
    <property type="nucleotide sequence ID" value="NZ_BAAAGN010000004.1"/>
</dbReference>
<evidence type="ECO:0000313" key="2">
    <source>
        <dbReference type="EMBL" id="NYD22534.1"/>
    </source>
</evidence>
<evidence type="ECO:0000313" key="3">
    <source>
        <dbReference type="Proteomes" id="UP000521922"/>
    </source>
</evidence>
<gene>
    <name evidence="2" type="ORF">BJ968_002074</name>
</gene>
<feature type="transmembrane region" description="Helical" evidence="1">
    <location>
        <begin position="140"/>
        <end position="159"/>
    </location>
</feature>
<keyword evidence="1" id="KW-1133">Transmembrane helix</keyword>
<dbReference type="Proteomes" id="UP000521922">
    <property type="component" value="Unassembled WGS sequence"/>
</dbReference>
<dbReference type="EMBL" id="JACCBB010000001">
    <property type="protein sequence ID" value="NYD22534.1"/>
    <property type="molecule type" value="Genomic_DNA"/>
</dbReference>
<name>A0A7Y9DL03_9ACTN</name>
<feature type="transmembrane region" description="Helical" evidence="1">
    <location>
        <begin position="73"/>
        <end position="94"/>
    </location>
</feature>
<feature type="transmembrane region" description="Helical" evidence="1">
    <location>
        <begin position="197"/>
        <end position="214"/>
    </location>
</feature>
<feature type="transmembrane region" description="Helical" evidence="1">
    <location>
        <begin position="21"/>
        <end position="46"/>
    </location>
</feature>
<dbReference type="PANTHER" id="PTHR37314:SF4">
    <property type="entry name" value="UPF0700 TRANSMEMBRANE PROTEIN YOAK"/>
    <property type="match status" value="1"/>
</dbReference>
<dbReference type="PANTHER" id="PTHR37314">
    <property type="entry name" value="SLR0142 PROTEIN"/>
    <property type="match status" value="1"/>
</dbReference>
<dbReference type="InterPro" id="IPR010699">
    <property type="entry name" value="DUF1275"/>
</dbReference>
<proteinExistence type="predicted"/>
<keyword evidence="3" id="KW-1185">Reference proteome</keyword>
<reference evidence="2 3" key="1">
    <citation type="submission" date="2020-07" db="EMBL/GenBank/DDBJ databases">
        <title>Sequencing the genomes of 1000 actinobacteria strains.</title>
        <authorList>
            <person name="Klenk H.-P."/>
        </authorList>
    </citation>
    <scope>NUCLEOTIDE SEQUENCE [LARGE SCALE GENOMIC DNA]</scope>
    <source>
        <strain evidence="2 3">DSM 7487</strain>
    </source>
</reference>
<evidence type="ECO:0000256" key="1">
    <source>
        <dbReference type="SAM" id="Phobius"/>
    </source>
</evidence>
<accession>A0A7Y9DL03</accession>
<dbReference type="Pfam" id="PF06912">
    <property type="entry name" value="DUF1275"/>
    <property type="match status" value="1"/>
</dbReference>
<sequence length="244" mass="24380">MPPEKTSEKPAGTTGDPARRASWHLALMLVLTFSTGIVDAVGYLGLDRVFTANMTGNVVILGMALTGSQDLPILGPVLALAGFLLGAAVVGRVLRRAATGWTTASTWVFALVGVVLAGLAVAASLIAGLPVEPGTTPPPAALVVTTVLGLAMGGQAAAARRLGVKDVTTVVVTSTLTGLAADSRLAGGSGEGWRRRLGAVVLILAGAAVGAALLRWHVGAGLGLAALISLVAAVLGHLRAHATR</sequence>
<keyword evidence="1" id="KW-0812">Transmembrane</keyword>
<dbReference type="AlphaFoldDB" id="A0A7Y9DL03"/>